<evidence type="ECO:0000313" key="6">
    <source>
        <dbReference type="EMBL" id="CAF3881945.1"/>
    </source>
</evidence>
<feature type="region of interest" description="Disordered" evidence="1">
    <location>
        <begin position="933"/>
        <end position="959"/>
    </location>
</feature>
<dbReference type="AlphaFoldDB" id="A0A814LZK3"/>
<evidence type="ECO:0000259" key="2">
    <source>
        <dbReference type="Pfam" id="PF00350"/>
    </source>
</evidence>
<protein>
    <recommendedName>
        <fullName evidence="2">Dynamin N-terminal domain-containing protein</fullName>
    </recommendedName>
</protein>
<organism evidence="3 7">
    <name type="scientific">Didymodactylos carnosus</name>
    <dbReference type="NCBI Taxonomy" id="1234261"/>
    <lineage>
        <taxon>Eukaryota</taxon>
        <taxon>Metazoa</taxon>
        <taxon>Spiralia</taxon>
        <taxon>Gnathifera</taxon>
        <taxon>Rotifera</taxon>
        <taxon>Eurotatoria</taxon>
        <taxon>Bdelloidea</taxon>
        <taxon>Philodinida</taxon>
        <taxon>Philodinidae</taxon>
        <taxon>Didymodactylos</taxon>
    </lineage>
</organism>
<evidence type="ECO:0000313" key="3">
    <source>
        <dbReference type="EMBL" id="CAF1071915.1"/>
    </source>
</evidence>
<feature type="compositionally biased region" description="Basic and acidic residues" evidence="1">
    <location>
        <begin position="1078"/>
        <end position="1089"/>
    </location>
</feature>
<dbReference type="EMBL" id="CAJOBA010014048">
    <property type="protein sequence ID" value="CAF3881945.1"/>
    <property type="molecule type" value="Genomic_DNA"/>
</dbReference>
<comment type="caution">
    <text evidence="3">The sequence shown here is derived from an EMBL/GenBank/DDBJ whole genome shotgun (WGS) entry which is preliminary data.</text>
</comment>
<dbReference type="Pfam" id="PF00350">
    <property type="entry name" value="Dynamin_N"/>
    <property type="match status" value="1"/>
</dbReference>
<evidence type="ECO:0000313" key="4">
    <source>
        <dbReference type="EMBL" id="CAF1113337.1"/>
    </source>
</evidence>
<evidence type="ECO:0000313" key="7">
    <source>
        <dbReference type="Proteomes" id="UP000663829"/>
    </source>
</evidence>
<dbReference type="Gene3D" id="3.40.50.300">
    <property type="entry name" value="P-loop containing nucleotide triphosphate hydrolases"/>
    <property type="match status" value="1"/>
</dbReference>
<name>A0A814LZK3_9BILA</name>
<feature type="region of interest" description="Disordered" evidence="1">
    <location>
        <begin position="972"/>
        <end position="994"/>
    </location>
</feature>
<proteinExistence type="predicted"/>
<sequence length="1098" mass="126718">MFDAYTRLRDTAQKYHLENELDVPQIVFVGETSTGKSMLIQYFLRFPCSFSQADVATRCPVTYRLRYNPNLADGEIHFIQPAGLEAPELAEHLKMKMDEFKEMYSQTGGFRLEPYVIEIESKEYTDFEVLDVPGLVGGAINTQHREAVERITEHYVRNPKFMIVQVKTAEQLKLNAHGIRTIQELCTRDPAPCGSKLPPRYDYLDHTITIHTKFDGFMQQHTNGTLANKEIQNRLNAYKQTYFVNMIFGGYTFDSHLYEENIDYIAKLPKLEKHEVDTWINNLNNLARQSNSKYLLFNQAYRPLIGIDVVRKQIQELWLRAFRAALPRPQKVLDGLIQTATKTYNAALINLEQQNPKLVRQNYAKYIKEFRSTISSYAAYQAEIVPLFPHKRYARTYKQMEQAYNVWPRKQPLTWRAYLTADELEQKSPTERLPTLNEGYIGNVHFQRLREIFEYMILSYVPEELPRGCIASFETLLYGGVSDHQHTEKAVREMLYIWIRETFVSGICWLTQMHSFLADYFAKDVREKLLKQEHFIYLNSHIKFLGAVDLEYHKTTRNLIRQAVLSTKSCRYAKSVYVVHDICDGLRKLAASIPAKLDHGSFEQKITSITIGGSKNSDNSGITVFDIFKNIPAPNILSTIYGAKKFLESYRDQRTAEHHQNARDALVEIYTAIRGLLMRDINMNFYAYVAKEIVGYESTIIDGPLEHRICAMSDKEITEMANIKIDDIHRQLQETAKKLRDLYEAKNSVDFVAYKISDNRSESFQRNMAERRIRYETQEKIRTRRQRTIERQLEKSKRQQQQRQPVSGIATSTQVLNFDGHQSDKETTSSSDSEFDSDEGRLSKGLYKDERELMSFNNKISVDTYLLELYQTHDKEDLECGFLKWDNIFYVEKDVDADENKPLCEAGENPDSSQQTFYPQNRITTIEEPHNDINAHRQQPPSIPDLPQEGEEYSCENSTEYEQNISTITKDQENQSDLDEQETVQSATAPPTVQTEHTYLQPTSALVYQPSQIRTGVTVKRHRFFNNSSNKSFVLPVADSAAARPPTVPVRIPSAATNTNDQRLSTITTLGIRSAEPTTEKAAGDEAYHRKAAVNTSV</sequence>
<feature type="compositionally biased region" description="Polar residues" evidence="1">
    <location>
        <begin position="799"/>
        <end position="816"/>
    </location>
</feature>
<dbReference type="EMBL" id="CAJNOK010010348">
    <property type="protein sequence ID" value="CAF1113337.1"/>
    <property type="molecule type" value="Genomic_DNA"/>
</dbReference>
<feature type="compositionally biased region" description="Basic and acidic residues" evidence="1">
    <location>
        <begin position="784"/>
        <end position="797"/>
    </location>
</feature>
<evidence type="ECO:0000256" key="1">
    <source>
        <dbReference type="SAM" id="MobiDB-lite"/>
    </source>
</evidence>
<keyword evidence="7" id="KW-1185">Reference proteome</keyword>
<feature type="compositionally biased region" description="Polar residues" evidence="1">
    <location>
        <begin position="983"/>
        <end position="994"/>
    </location>
</feature>
<feature type="domain" description="Dynamin N-terminal" evidence="2">
    <location>
        <begin position="26"/>
        <end position="171"/>
    </location>
</feature>
<dbReference type="InterPro" id="IPR027417">
    <property type="entry name" value="P-loop_NTPase"/>
</dbReference>
<accession>A0A814LZK3</accession>
<reference evidence="3" key="1">
    <citation type="submission" date="2021-02" db="EMBL/GenBank/DDBJ databases">
        <authorList>
            <person name="Nowell W R."/>
        </authorList>
    </citation>
    <scope>NUCLEOTIDE SEQUENCE</scope>
</reference>
<feature type="region of interest" description="Disordered" evidence="1">
    <location>
        <begin position="784"/>
        <end position="842"/>
    </location>
</feature>
<dbReference type="Proteomes" id="UP000681722">
    <property type="component" value="Unassembled WGS sequence"/>
</dbReference>
<gene>
    <name evidence="3" type="ORF">GPM918_LOCUS17319</name>
    <name evidence="4" type="ORF">OVA965_LOCUS19848</name>
    <name evidence="5" type="ORF">SRO942_LOCUS17318</name>
    <name evidence="6" type="ORF">TMI583_LOCUS20031</name>
</gene>
<evidence type="ECO:0000313" key="5">
    <source>
        <dbReference type="EMBL" id="CAF3838917.1"/>
    </source>
</evidence>
<feature type="region of interest" description="Disordered" evidence="1">
    <location>
        <begin position="1076"/>
        <end position="1098"/>
    </location>
</feature>
<dbReference type="EMBL" id="CAJNOQ010004737">
    <property type="protein sequence ID" value="CAF1071915.1"/>
    <property type="molecule type" value="Genomic_DNA"/>
</dbReference>
<dbReference type="Proteomes" id="UP000663829">
    <property type="component" value="Unassembled WGS sequence"/>
</dbReference>
<dbReference type="Proteomes" id="UP000682733">
    <property type="component" value="Unassembled WGS sequence"/>
</dbReference>
<dbReference type="InterPro" id="IPR045063">
    <property type="entry name" value="Dynamin_N"/>
</dbReference>
<dbReference type="Proteomes" id="UP000677228">
    <property type="component" value="Unassembled WGS sequence"/>
</dbReference>
<dbReference type="SUPFAM" id="SSF52540">
    <property type="entry name" value="P-loop containing nucleoside triphosphate hydrolases"/>
    <property type="match status" value="1"/>
</dbReference>
<dbReference type="EMBL" id="CAJOBC010004737">
    <property type="protein sequence ID" value="CAF3838917.1"/>
    <property type="molecule type" value="Genomic_DNA"/>
</dbReference>